<keyword evidence="3" id="KW-1185">Reference proteome</keyword>
<accession>A0A392W3G2</accession>
<dbReference type="Proteomes" id="UP000265520">
    <property type="component" value="Unassembled WGS sequence"/>
</dbReference>
<reference evidence="2 3" key="1">
    <citation type="journal article" date="2018" name="Front. Plant Sci.">
        <title>Red Clover (Trifolium pratense) and Zigzag Clover (T. medium) - A Picture of Genomic Similarities and Differences.</title>
        <authorList>
            <person name="Dluhosova J."/>
            <person name="Istvanek J."/>
            <person name="Nedelnik J."/>
            <person name="Repkova J."/>
        </authorList>
    </citation>
    <scope>NUCLEOTIDE SEQUENCE [LARGE SCALE GENOMIC DNA]</scope>
    <source>
        <strain evidence="3">cv. 10/8</strain>
        <tissue evidence="2">Leaf</tissue>
    </source>
</reference>
<evidence type="ECO:0000256" key="1">
    <source>
        <dbReference type="SAM" id="MobiDB-lite"/>
    </source>
</evidence>
<evidence type="ECO:0000313" key="3">
    <source>
        <dbReference type="Proteomes" id="UP000265520"/>
    </source>
</evidence>
<evidence type="ECO:0000313" key="2">
    <source>
        <dbReference type="EMBL" id="MCI93741.1"/>
    </source>
</evidence>
<protein>
    <submittedName>
        <fullName evidence="2">Uncharacterized protein</fullName>
    </submittedName>
</protein>
<comment type="caution">
    <text evidence="2">The sequence shown here is derived from an EMBL/GenBank/DDBJ whole genome shotgun (WGS) entry which is preliminary data.</text>
</comment>
<feature type="non-terminal residue" evidence="2">
    <location>
        <position position="1"/>
    </location>
</feature>
<proteinExistence type="predicted"/>
<name>A0A392W3G2_9FABA</name>
<feature type="region of interest" description="Disordered" evidence="1">
    <location>
        <begin position="1"/>
        <end position="68"/>
    </location>
</feature>
<feature type="non-terminal residue" evidence="2">
    <location>
        <position position="68"/>
    </location>
</feature>
<organism evidence="2 3">
    <name type="scientific">Trifolium medium</name>
    <dbReference type="NCBI Taxonomy" id="97028"/>
    <lineage>
        <taxon>Eukaryota</taxon>
        <taxon>Viridiplantae</taxon>
        <taxon>Streptophyta</taxon>
        <taxon>Embryophyta</taxon>
        <taxon>Tracheophyta</taxon>
        <taxon>Spermatophyta</taxon>
        <taxon>Magnoliopsida</taxon>
        <taxon>eudicotyledons</taxon>
        <taxon>Gunneridae</taxon>
        <taxon>Pentapetalae</taxon>
        <taxon>rosids</taxon>
        <taxon>fabids</taxon>
        <taxon>Fabales</taxon>
        <taxon>Fabaceae</taxon>
        <taxon>Papilionoideae</taxon>
        <taxon>50 kb inversion clade</taxon>
        <taxon>NPAAA clade</taxon>
        <taxon>Hologalegina</taxon>
        <taxon>IRL clade</taxon>
        <taxon>Trifolieae</taxon>
        <taxon>Trifolium</taxon>
    </lineage>
</organism>
<sequence length="68" mass="6856">NPVEGMDSGELSGTDDEAEEDIRAVYSEPPLKSLPKGKGSGLSGSPARDAGPSGGDDGEIGDDRPCIP</sequence>
<dbReference type="AlphaFoldDB" id="A0A392W3G2"/>
<dbReference type="EMBL" id="LXQA011337364">
    <property type="protein sequence ID" value="MCI93741.1"/>
    <property type="molecule type" value="Genomic_DNA"/>
</dbReference>